<accession>A0ACA9KZH6</accession>
<evidence type="ECO:0000313" key="1">
    <source>
        <dbReference type="EMBL" id="CAG8499154.1"/>
    </source>
</evidence>
<evidence type="ECO:0000313" key="2">
    <source>
        <dbReference type="Proteomes" id="UP000789525"/>
    </source>
</evidence>
<name>A0ACA9KZH6_9GLOM</name>
<keyword evidence="2" id="KW-1185">Reference proteome</keyword>
<proteinExistence type="predicted"/>
<dbReference type="EMBL" id="CAJVPT010003713">
    <property type="protein sequence ID" value="CAG8499154.1"/>
    <property type="molecule type" value="Genomic_DNA"/>
</dbReference>
<protein>
    <submittedName>
        <fullName evidence="1">10958_t:CDS:1</fullName>
    </submittedName>
</protein>
<comment type="caution">
    <text evidence="1">The sequence shown here is derived from an EMBL/GenBank/DDBJ whole genome shotgun (WGS) entry which is preliminary data.</text>
</comment>
<reference evidence="1" key="1">
    <citation type="submission" date="2021-06" db="EMBL/GenBank/DDBJ databases">
        <authorList>
            <person name="Kallberg Y."/>
            <person name="Tangrot J."/>
            <person name="Rosling A."/>
        </authorList>
    </citation>
    <scope>NUCLEOTIDE SEQUENCE</scope>
    <source>
        <strain evidence="1">CL356</strain>
    </source>
</reference>
<gene>
    <name evidence="1" type="ORF">ACOLOM_LOCUS2718</name>
</gene>
<dbReference type="Proteomes" id="UP000789525">
    <property type="component" value="Unassembled WGS sequence"/>
</dbReference>
<organism evidence="1 2">
    <name type="scientific">Acaulospora colombiana</name>
    <dbReference type="NCBI Taxonomy" id="27376"/>
    <lineage>
        <taxon>Eukaryota</taxon>
        <taxon>Fungi</taxon>
        <taxon>Fungi incertae sedis</taxon>
        <taxon>Mucoromycota</taxon>
        <taxon>Glomeromycotina</taxon>
        <taxon>Glomeromycetes</taxon>
        <taxon>Diversisporales</taxon>
        <taxon>Acaulosporaceae</taxon>
        <taxon>Acaulospora</taxon>
    </lineage>
</organism>
<sequence>MAFSLPEPVKSKLYVSRSTTNSPNSRHEKIITGHPFNHHLELLIPSPISPQQSKQFSNEILYYKAEMPLSYFIERSFVQNYVKSGRVIALSLGEGIDVEDVISLDNSGILTLNLTKDAYERLGLSGKPSEFGSKPQRFDSRESQEINFPPTFNAKRLTVDQGLEILSDISIPEMDSIKNMTREDRWRSDAVEIYDWIGLASLKAQR</sequence>